<evidence type="ECO:0000256" key="6">
    <source>
        <dbReference type="PROSITE-ProRule" id="PRU00283"/>
    </source>
</evidence>
<dbReference type="SMART" id="SM00129">
    <property type="entry name" value="KISc"/>
    <property type="match status" value="1"/>
</dbReference>
<dbReference type="Proteomes" id="UP001162131">
    <property type="component" value="Unassembled WGS sequence"/>
</dbReference>
<evidence type="ECO:0000259" key="7">
    <source>
        <dbReference type="PROSITE" id="PS50067"/>
    </source>
</evidence>
<keyword evidence="5" id="KW-0175">Coiled coil</keyword>
<dbReference type="PANTHER" id="PTHR47969:SF15">
    <property type="entry name" value="CHROMOSOME-ASSOCIATED KINESIN KIF4A-RELATED"/>
    <property type="match status" value="1"/>
</dbReference>
<protein>
    <recommendedName>
        <fullName evidence="7">Kinesin motor domain-containing protein</fullName>
    </recommendedName>
</protein>
<keyword evidence="6" id="KW-0505">Motor protein</keyword>
<reference evidence="8" key="1">
    <citation type="submission" date="2021-09" db="EMBL/GenBank/DDBJ databases">
        <authorList>
            <consortium name="AG Swart"/>
            <person name="Singh M."/>
            <person name="Singh A."/>
            <person name="Seah K."/>
            <person name="Emmerich C."/>
        </authorList>
    </citation>
    <scope>NUCLEOTIDE SEQUENCE</scope>
    <source>
        <strain evidence="8">ATCC30299</strain>
    </source>
</reference>
<dbReference type="InterPro" id="IPR001752">
    <property type="entry name" value="Kinesin_motor_dom"/>
</dbReference>
<evidence type="ECO:0000256" key="3">
    <source>
        <dbReference type="ARBA" id="ARBA00022741"/>
    </source>
</evidence>
<feature type="binding site" evidence="6">
    <location>
        <begin position="103"/>
        <end position="110"/>
    </location>
    <ligand>
        <name>ATP</name>
        <dbReference type="ChEBI" id="CHEBI:30616"/>
    </ligand>
</feature>
<keyword evidence="2" id="KW-0963">Cytoplasm</keyword>
<accession>A0AAU9JF31</accession>
<comment type="subcellular location">
    <subcellularLocation>
        <location evidence="1">Cytoplasm</location>
    </subcellularLocation>
</comment>
<keyword evidence="3 6" id="KW-0547">Nucleotide-binding</keyword>
<dbReference type="SUPFAM" id="SSF52540">
    <property type="entry name" value="P-loop containing nucleoside triphosphate hydrolases"/>
    <property type="match status" value="1"/>
</dbReference>
<evidence type="ECO:0000256" key="1">
    <source>
        <dbReference type="ARBA" id="ARBA00004496"/>
    </source>
</evidence>
<dbReference type="InterPro" id="IPR036961">
    <property type="entry name" value="Kinesin_motor_dom_sf"/>
</dbReference>
<sequence length="355" mass="40332">MNINVAVRVRPFIRFELQSADNQCCIDIEGNSTIITDPKSLESEQFLFNNSFWSHDGFVEREDGLCLRTSSKFAGSEDINEEYSTKLLNNLLEGYNSCIFSYGQTASGKTFSMYGIGNTQGIIPYTCEKLLSRLNNLSENEILISMYEIYTEEIYDLLVPKTSWPKHGLKIRTNSDHEFFVENLSKHPVRSPEDFQELIRRGSTNKRSFQALMNQIAGYSHVFLILELKQRVNQEDKVLEMSSFITFADLAAKQRVFACATLEKYVISLNSSIAALQTVVKNLANPASRGGVIRYRESALTRILANALGGNCKTYMICTLSPSSKYYEDTKKDLKFASVVKKIRNQPVPNQYKEI</sequence>
<dbReference type="GO" id="GO:0005524">
    <property type="term" value="F:ATP binding"/>
    <property type="evidence" value="ECO:0007669"/>
    <property type="project" value="UniProtKB-UniRule"/>
</dbReference>
<dbReference type="GO" id="GO:0007018">
    <property type="term" value="P:microtubule-based movement"/>
    <property type="evidence" value="ECO:0007669"/>
    <property type="project" value="InterPro"/>
</dbReference>
<dbReference type="GO" id="GO:0005737">
    <property type="term" value="C:cytoplasm"/>
    <property type="evidence" value="ECO:0007669"/>
    <property type="project" value="UniProtKB-SubCell"/>
</dbReference>
<dbReference type="EMBL" id="CAJZBQ010000035">
    <property type="protein sequence ID" value="CAG9323672.1"/>
    <property type="molecule type" value="Genomic_DNA"/>
</dbReference>
<name>A0AAU9JF31_9CILI</name>
<dbReference type="PROSITE" id="PS50067">
    <property type="entry name" value="KINESIN_MOTOR_2"/>
    <property type="match status" value="1"/>
</dbReference>
<evidence type="ECO:0000313" key="9">
    <source>
        <dbReference type="Proteomes" id="UP001162131"/>
    </source>
</evidence>
<dbReference type="GO" id="GO:0051231">
    <property type="term" value="P:spindle elongation"/>
    <property type="evidence" value="ECO:0007669"/>
    <property type="project" value="TreeGrafter"/>
</dbReference>
<evidence type="ECO:0000256" key="5">
    <source>
        <dbReference type="ARBA" id="ARBA00023054"/>
    </source>
</evidence>
<keyword evidence="9" id="KW-1185">Reference proteome</keyword>
<comment type="similarity">
    <text evidence="6">Belongs to the TRAFAC class myosin-kinesin ATPase superfamily. Kinesin family.</text>
</comment>
<feature type="domain" description="Kinesin motor" evidence="7">
    <location>
        <begin position="2"/>
        <end position="343"/>
    </location>
</feature>
<keyword evidence="4 6" id="KW-0067">ATP-binding</keyword>
<dbReference type="AlphaFoldDB" id="A0AAU9JF31"/>
<evidence type="ECO:0000256" key="2">
    <source>
        <dbReference type="ARBA" id="ARBA00022490"/>
    </source>
</evidence>
<dbReference type="PRINTS" id="PR00380">
    <property type="entry name" value="KINESINHEAVY"/>
</dbReference>
<proteinExistence type="inferred from homology"/>
<comment type="caution">
    <text evidence="8">The sequence shown here is derived from an EMBL/GenBank/DDBJ whole genome shotgun (WGS) entry which is preliminary data.</text>
</comment>
<dbReference type="GO" id="GO:0003777">
    <property type="term" value="F:microtubule motor activity"/>
    <property type="evidence" value="ECO:0007669"/>
    <property type="project" value="InterPro"/>
</dbReference>
<dbReference type="GO" id="GO:0008017">
    <property type="term" value="F:microtubule binding"/>
    <property type="evidence" value="ECO:0007669"/>
    <property type="project" value="InterPro"/>
</dbReference>
<evidence type="ECO:0000256" key="4">
    <source>
        <dbReference type="ARBA" id="ARBA00022840"/>
    </source>
</evidence>
<dbReference type="PANTHER" id="PTHR47969">
    <property type="entry name" value="CHROMOSOME-ASSOCIATED KINESIN KIF4A-RELATED"/>
    <property type="match status" value="1"/>
</dbReference>
<evidence type="ECO:0000313" key="8">
    <source>
        <dbReference type="EMBL" id="CAG9323672.1"/>
    </source>
</evidence>
<dbReference type="GO" id="GO:0005875">
    <property type="term" value="C:microtubule associated complex"/>
    <property type="evidence" value="ECO:0007669"/>
    <property type="project" value="TreeGrafter"/>
</dbReference>
<dbReference type="Pfam" id="PF00225">
    <property type="entry name" value="Kinesin"/>
    <property type="match status" value="1"/>
</dbReference>
<gene>
    <name evidence="8" type="ORF">BSTOLATCC_MIC34712</name>
</gene>
<dbReference type="InterPro" id="IPR027640">
    <property type="entry name" value="Kinesin-like_fam"/>
</dbReference>
<dbReference type="InterPro" id="IPR027417">
    <property type="entry name" value="P-loop_NTPase"/>
</dbReference>
<dbReference type="GO" id="GO:0007052">
    <property type="term" value="P:mitotic spindle organization"/>
    <property type="evidence" value="ECO:0007669"/>
    <property type="project" value="TreeGrafter"/>
</dbReference>
<dbReference type="Gene3D" id="3.40.850.10">
    <property type="entry name" value="Kinesin motor domain"/>
    <property type="match status" value="1"/>
</dbReference>
<organism evidence="8 9">
    <name type="scientific">Blepharisma stoltei</name>
    <dbReference type="NCBI Taxonomy" id="1481888"/>
    <lineage>
        <taxon>Eukaryota</taxon>
        <taxon>Sar</taxon>
        <taxon>Alveolata</taxon>
        <taxon>Ciliophora</taxon>
        <taxon>Postciliodesmatophora</taxon>
        <taxon>Heterotrichea</taxon>
        <taxon>Heterotrichida</taxon>
        <taxon>Blepharismidae</taxon>
        <taxon>Blepharisma</taxon>
    </lineage>
</organism>